<reference evidence="1 2" key="1">
    <citation type="submission" date="2019-10" db="EMBL/GenBank/DDBJ databases">
        <title>Taxonomy of Antarctic Massilia spp.: description of Massilia rubra sp. nov., Massilia aquatica sp. nov., Massilia mucilaginosa sp. nov., Massilia frigida sp. nov. isolated from streams, lakes and regoliths.</title>
        <authorList>
            <person name="Holochova P."/>
            <person name="Sedlacek I."/>
            <person name="Kralova S."/>
            <person name="Maslanova I."/>
            <person name="Busse H.-J."/>
            <person name="Stankova E."/>
            <person name="Vrbovska V."/>
            <person name="Kovarovic V."/>
            <person name="Bartak M."/>
            <person name="Svec P."/>
            <person name="Pantucek R."/>
        </authorList>
    </citation>
    <scope>NUCLEOTIDE SEQUENCE [LARGE SCALE GENOMIC DNA]</scope>
    <source>
        <strain evidence="1 2">CCM 8733</strain>
    </source>
</reference>
<organism evidence="1 2">
    <name type="scientific">Massilia mucilaginosa</name>
    <dbReference type="NCBI Taxonomy" id="2609282"/>
    <lineage>
        <taxon>Bacteria</taxon>
        <taxon>Pseudomonadati</taxon>
        <taxon>Pseudomonadota</taxon>
        <taxon>Betaproteobacteria</taxon>
        <taxon>Burkholderiales</taxon>
        <taxon>Oxalobacteraceae</taxon>
        <taxon>Telluria group</taxon>
        <taxon>Massilia</taxon>
    </lineage>
</organism>
<evidence type="ECO:0000313" key="1">
    <source>
        <dbReference type="EMBL" id="NHZ88632.1"/>
    </source>
</evidence>
<comment type="caution">
    <text evidence="1">The sequence shown here is derived from an EMBL/GenBank/DDBJ whole genome shotgun (WGS) entry which is preliminary data.</text>
</comment>
<dbReference type="EMBL" id="WHJH01000004">
    <property type="protein sequence ID" value="NHZ88632.1"/>
    <property type="molecule type" value="Genomic_DNA"/>
</dbReference>
<protein>
    <submittedName>
        <fullName evidence="1">Uncharacterized protein</fullName>
    </submittedName>
</protein>
<proteinExistence type="predicted"/>
<evidence type="ECO:0000313" key="2">
    <source>
        <dbReference type="Proteomes" id="UP000609726"/>
    </source>
</evidence>
<name>A0ABX0NPI0_9BURK</name>
<keyword evidence="2" id="KW-1185">Reference proteome</keyword>
<dbReference type="Proteomes" id="UP000609726">
    <property type="component" value="Unassembled WGS sequence"/>
</dbReference>
<accession>A0ABX0NPI0</accession>
<dbReference type="RefSeq" id="WP_166871526.1">
    <property type="nucleotide sequence ID" value="NZ_WHJH01000004.1"/>
</dbReference>
<gene>
    <name evidence="1" type="ORF">F2P45_06285</name>
</gene>
<sequence length="93" mass="10031">MMRDNLPRSTPATADAKQAVDIDTIQQHGRELGILMDAILDALDGLVCPDRKTSKIHDKVSYFVRCAAGHARVLTQLSHEAEAQGSSMKGGEA</sequence>